<evidence type="ECO:0000259" key="2">
    <source>
        <dbReference type="Pfam" id="PF07883"/>
    </source>
</evidence>
<dbReference type="InterPro" id="IPR013096">
    <property type="entry name" value="Cupin_2"/>
</dbReference>
<dbReference type="GO" id="GO:0046872">
    <property type="term" value="F:metal ion binding"/>
    <property type="evidence" value="ECO:0007669"/>
    <property type="project" value="UniProtKB-KW"/>
</dbReference>
<gene>
    <name evidence="3" type="ORF">GCM10018793_46700</name>
</gene>
<dbReference type="AlphaFoldDB" id="A0A919GG21"/>
<organism evidence="3 4">
    <name type="scientific">Streptomyces sulfonofaciens</name>
    <dbReference type="NCBI Taxonomy" id="68272"/>
    <lineage>
        <taxon>Bacteria</taxon>
        <taxon>Bacillati</taxon>
        <taxon>Actinomycetota</taxon>
        <taxon>Actinomycetes</taxon>
        <taxon>Kitasatosporales</taxon>
        <taxon>Streptomycetaceae</taxon>
        <taxon>Streptomyces</taxon>
    </lineage>
</organism>
<reference evidence="3" key="1">
    <citation type="journal article" date="2014" name="Int. J. Syst. Evol. Microbiol.">
        <title>Complete genome sequence of Corynebacterium casei LMG S-19264T (=DSM 44701T), isolated from a smear-ripened cheese.</title>
        <authorList>
            <consortium name="US DOE Joint Genome Institute (JGI-PGF)"/>
            <person name="Walter F."/>
            <person name="Albersmeier A."/>
            <person name="Kalinowski J."/>
            <person name="Ruckert C."/>
        </authorList>
    </citation>
    <scope>NUCLEOTIDE SEQUENCE</scope>
    <source>
        <strain evidence="3">JCM 5069</strain>
    </source>
</reference>
<dbReference type="Proteomes" id="UP000603708">
    <property type="component" value="Unassembled WGS sequence"/>
</dbReference>
<dbReference type="CDD" id="cd02208">
    <property type="entry name" value="cupin_RmlC-like"/>
    <property type="match status" value="1"/>
</dbReference>
<dbReference type="EMBL" id="BNCD01000014">
    <property type="protein sequence ID" value="GHH83779.1"/>
    <property type="molecule type" value="Genomic_DNA"/>
</dbReference>
<dbReference type="SUPFAM" id="SSF51182">
    <property type="entry name" value="RmlC-like cupins"/>
    <property type="match status" value="1"/>
</dbReference>
<feature type="domain" description="Cupin type-2" evidence="2">
    <location>
        <begin position="76"/>
        <end position="142"/>
    </location>
</feature>
<keyword evidence="1" id="KW-0479">Metal-binding</keyword>
<dbReference type="InterPro" id="IPR051610">
    <property type="entry name" value="GPI/OXD"/>
</dbReference>
<keyword evidence="4" id="KW-1185">Reference proteome</keyword>
<dbReference type="RefSeq" id="WP_189935153.1">
    <property type="nucleotide sequence ID" value="NZ_BNCD01000014.1"/>
</dbReference>
<sequence>MSGKKGRVFLRGITSETYGLREFRRSQLDAPRVRDDSVVVDDAKVAHSGDSEKSRTWWRIGPGDDPFLTQSLQVHFVELPPQSSNHGHGHQNEAAFYILEGKGYEIHDDQRYEWEKDDLVIVHTDSVHRHFNPYDETARCLIFKAKSMWMYLGLIQQGRSGPVENEERFGPREDWSQVWTPDVEKRRKVVKSSDTTWETTPLGRVRRLSGPGDDVRTFSVDAFVLDIPAGSRSGKRWHMADEVLYVRSGSGYSLHWEVEAEIAEKYYARIANEPTRHEFKAGDTLYVPHNTVAQHFSADGEPLVMISAQNRLFKQLGYDNVTYLENAPEYDEATGGAHARS</sequence>
<comment type="caution">
    <text evidence="3">The sequence shown here is derived from an EMBL/GenBank/DDBJ whole genome shotgun (WGS) entry which is preliminary data.</text>
</comment>
<dbReference type="InterPro" id="IPR014710">
    <property type="entry name" value="RmlC-like_jellyroll"/>
</dbReference>
<reference evidence="3" key="2">
    <citation type="submission" date="2020-09" db="EMBL/GenBank/DDBJ databases">
        <authorList>
            <person name="Sun Q."/>
            <person name="Ohkuma M."/>
        </authorList>
    </citation>
    <scope>NUCLEOTIDE SEQUENCE</scope>
    <source>
        <strain evidence="3">JCM 5069</strain>
    </source>
</reference>
<dbReference type="PANTHER" id="PTHR35848">
    <property type="entry name" value="OXALATE-BINDING PROTEIN"/>
    <property type="match status" value="1"/>
</dbReference>
<protein>
    <recommendedName>
        <fullName evidence="2">Cupin type-2 domain-containing protein</fullName>
    </recommendedName>
</protein>
<evidence type="ECO:0000313" key="4">
    <source>
        <dbReference type="Proteomes" id="UP000603708"/>
    </source>
</evidence>
<dbReference type="Pfam" id="PF07883">
    <property type="entry name" value="Cupin_2"/>
    <property type="match status" value="1"/>
</dbReference>
<evidence type="ECO:0000256" key="1">
    <source>
        <dbReference type="ARBA" id="ARBA00022723"/>
    </source>
</evidence>
<dbReference type="Gene3D" id="2.60.120.10">
    <property type="entry name" value="Jelly Rolls"/>
    <property type="match status" value="2"/>
</dbReference>
<proteinExistence type="predicted"/>
<accession>A0A919GG21</accession>
<name>A0A919GG21_9ACTN</name>
<evidence type="ECO:0000313" key="3">
    <source>
        <dbReference type="EMBL" id="GHH83779.1"/>
    </source>
</evidence>
<dbReference type="InterPro" id="IPR011051">
    <property type="entry name" value="RmlC_Cupin_sf"/>
</dbReference>